<keyword evidence="6" id="KW-0853">WD repeat</keyword>
<evidence type="ECO:0000256" key="4">
    <source>
        <dbReference type="ARBA" id="ARBA00022786"/>
    </source>
</evidence>
<evidence type="ECO:0000256" key="1">
    <source>
        <dbReference type="ARBA" id="ARBA00016067"/>
    </source>
</evidence>
<feature type="domain" description="Anaphase-promoting complex subunit 4-like WD40" evidence="7">
    <location>
        <begin position="28"/>
        <end position="113"/>
    </location>
</feature>
<proteinExistence type="predicted"/>
<dbReference type="GO" id="GO:0070979">
    <property type="term" value="P:protein K11-linked ubiquitination"/>
    <property type="evidence" value="ECO:0000318"/>
    <property type="project" value="GO_Central"/>
</dbReference>
<dbReference type="SMART" id="SM00320">
    <property type="entry name" value="WD40"/>
    <property type="match status" value="1"/>
</dbReference>
<sequence length="781" mass="87731">METDETSEAIPFQLQADKPIASEIKIAEWNPEKDLLVMVTEDLKIVLHRFNWQRLWTVCPGRGITSICWRPDGKVIAVGLEDGTISLHDVENGKMLRSTKSHNVAVVCLNWEEEGQSLTDEPGAIFTYEDRTLRFFPPAPRVPQIPGLGSGVAGSVEEHEDSFQELSSSSCQRFSILCSGDKDGNICFSIFGLFLIGKLSVRELSVRMFSQVNGTTYRLLNASVYKVAFSKNLHQLIVLCFGELIGNVAGQNDEPFYPEKHDAPPGLHCLLVDTSIFRNRKNELHQVAQQASNIEELIEVVRASLSVMHKQWSDAMHAFHEKFRALSSLIIDHGLNSASQEELLSLLFGARTNPAVHQFLVTSLGEVGLKRLGKVVDSAGKELHIVVREHLLPAAEMIGFRIGELKGLSRWPARFQIIGLDEKLIDRATENAGMFLVQVERLLRILSVSLYQFQNFFTWLTKSIKLLMSEPSDQLPQFNSELVIVFLRTLFNHDPLGKHLELSSEKHTIELDSDTMQRMEELSRLGGFSDTKFLQRTLAEEFDQLQVSFREATSMPFIAISQKLHCEGVMPLFHIPSFQQKYASFNSPVKMSYYLDSDRSDSASGESRNDILDYICFGIPDETSSESRSIIGVARGFSRDRKSVDINSSSVEVVLLRVEDGYQCVDLALYKDYQIVLLLNETTLDAESPGKAWLMIVETKELPFVCLSEALGNLTLWEMCQLEGSVVDLSRKDGKARCIPHLVSPPLAVSASRGVASVFTLRKRALVYILEEDEDEISDME</sequence>
<evidence type="ECO:0000313" key="9">
    <source>
        <dbReference type="EMBL" id="ERN07288.1"/>
    </source>
</evidence>
<dbReference type="GO" id="GO:0005680">
    <property type="term" value="C:anaphase-promoting complex"/>
    <property type="evidence" value="ECO:0000318"/>
    <property type="project" value="GO_Central"/>
</dbReference>
<dbReference type="InterPro" id="IPR024789">
    <property type="entry name" value="APC4"/>
</dbReference>
<dbReference type="GO" id="GO:0051301">
    <property type="term" value="P:cell division"/>
    <property type="evidence" value="ECO:0007669"/>
    <property type="project" value="UniProtKB-KW"/>
</dbReference>
<name>W1PH49_AMBTC</name>
<keyword evidence="5" id="KW-0131">Cell cycle</keyword>
<dbReference type="GO" id="GO:0009793">
    <property type="term" value="P:embryo development ending in seed dormancy"/>
    <property type="evidence" value="ECO:0007669"/>
    <property type="project" value="EnsemblPlants"/>
</dbReference>
<feature type="repeat" description="WD" evidence="6">
    <location>
        <begin position="64"/>
        <end position="98"/>
    </location>
</feature>
<evidence type="ECO:0000259" key="8">
    <source>
        <dbReference type="Pfam" id="PF12896"/>
    </source>
</evidence>
<dbReference type="AlphaFoldDB" id="W1PH49"/>
<keyword evidence="10" id="KW-1185">Reference proteome</keyword>
<dbReference type="PROSITE" id="PS50082">
    <property type="entry name" value="WD_REPEATS_2"/>
    <property type="match status" value="1"/>
</dbReference>
<dbReference type="GO" id="GO:0031145">
    <property type="term" value="P:anaphase-promoting complex-dependent catabolic process"/>
    <property type="evidence" value="ECO:0000318"/>
    <property type="project" value="GO_Central"/>
</dbReference>
<keyword evidence="3" id="KW-0498">Mitosis</keyword>
<dbReference type="OrthoDB" id="2110451at2759"/>
<dbReference type="InterPro" id="IPR024977">
    <property type="entry name" value="Apc4-like_WD40_dom"/>
</dbReference>
<dbReference type="eggNOG" id="KOG1116">
    <property type="taxonomic scope" value="Eukaryota"/>
</dbReference>
<dbReference type="SUPFAM" id="SSF50978">
    <property type="entry name" value="WD40 repeat-like"/>
    <property type="match status" value="1"/>
</dbReference>
<dbReference type="STRING" id="13333.W1PH49"/>
<dbReference type="Pfam" id="PF12894">
    <property type="entry name" value="ANAPC4_WD40"/>
    <property type="match status" value="1"/>
</dbReference>
<dbReference type="PANTHER" id="PTHR13260:SF0">
    <property type="entry name" value="ANAPHASE-PROMOTING COMPLEX SUBUNIT 4"/>
    <property type="match status" value="1"/>
</dbReference>
<feature type="domain" description="Anaphase-promoting complex subunit 4 long" evidence="8">
    <location>
        <begin position="268"/>
        <end position="470"/>
    </location>
</feature>
<evidence type="ECO:0000256" key="5">
    <source>
        <dbReference type="ARBA" id="ARBA00023306"/>
    </source>
</evidence>
<protein>
    <recommendedName>
        <fullName evidence="1">Anaphase-promoting complex subunit 4</fullName>
    </recommendedName>
</protein>
<gene>
    <name evidence="9" type="ORF">AMTR_s00019p00211360</name>
</gene>
<accession>W1PH49</accession>
<dbReference type="Gramene" id="ERN07288">
    <property type="protein sequence ID" value="ERN07288"/>
    <property type="gene ID" value="AMTR_s00019p00211360"/>
</dbReference>
<organism evidence="9 10">
    <name type="scientific">Amborella trichopoda</name>
    <dbReference type="NCBI Taxonomy" id="13333"/>
    <lineage>
        <taxon>Eukaryota</taxon>
        <taxon>Viridiplantae</taxon>
        <taxon>Streptophyta</taxon>
        <taxon>Embryophyta</taxon>
        <taxon>Tracheophyta</taxon>
        <taxon>Spermatophyta</taxon>
        <taxon>Magnoliopsida</taxon>
        <taxon>Amborellales</taxon>
        <taxon>Amborellaceae</taxon>
        <taxon>Amborella</taxon>
    </lineage>
</organism>
<dbReference type="GO" id="GO:0034399">
    <property type="term" value="C:nuclear periphery"/>
    <property type="evidence" value="ECO:0000318"/>
    <property type="project" value="GO_Central"/>
</dbReference>
<dbReference type="Pfam" id="PF12896">
    <property type="entry name" value="ANAPC4"/>
    <property type="match status" value="1"/>
</dbReference>
<dbReference type="PANTHER" id="PTHR13260">
    <property type="entry name" value="ANAPHASE PROMOTING COMPLEX SUBUNIT 4 APC4"/>
    <property type="match status" value="1"/>
</dbReference>
<evidence type="ECO:0000259" key="7">
    <source>
        <dbReference type="Pfam" id="PF12894"/>
    </source>
</evidence>
<dbReference type="HOGENOM" id="CLU_018724_1_0_1"/>
<evidence type="ECO:0000256" key="2">
    <source>
        <dbReference type="ARBA" id="ARBA00022618"/>
    </source>
</evidence>
<evidence type="ECO:0000313" key="10">
    <source>
        <dbReference type="Proteomes" id="UP000017836"/>
    </source>
</evidence>
<evidence type="ECO:0000256" key="3">
    <source>
        <dbReference type="ARBA" id="ARBA00022776"/>
    </source>
</evidence>
<dbReference type="Proteomes" id="UP000017836">
    <property type="component" value="Unassembled WGS sequence"/>
</dbReference>
<evidence type="ECO:0000256" key="6">
    <source>
        <dbReference type="PROSITE-ProRule" id="PRU00221"/>
    </source>
</evidence>
<dbReference type="KEGG" id="atr:18435506"/>
<dbReference type="Gene3D" id="2.130.10.10">
    <property type="entry name" value="YVTN repeat-like/Quinoprotein amine dehydrogenase"/>
    <property type="match status" value="1"/>
</dbReference>
<keyword evidence="4" id="KW-0833">Ubl conjugation pathway</keyword>
<dbReference type="GO" id="GO:0048481">
    <property type="term" value="P:plant ovule development"/>
    <property type="evidence" value="ECO:0007669"/>
    <property type="project" value="EnsemblPlants"/>
</dbReference>
<reference evidence="10" key="1">
    <citation type="journal article" date="2013" name="Science">
        <title>The Amborella genome and the evolution of flowering plants.</title>
        <authorList>
            <consortium name="Amborella Genome Project"/>
        </authorList>
    </citation>
    <scope>NUCLEOTIDE SEQUENCE [LARGE SCALE GENOMIC DNA]</scope>
</reference>
<dbReference type="eggNOG" id="KOG4640">
    <property type="taxonomic scope" value="Eukaryota"/>
</dbReference>
<dbReference type="OMA" id="HCKLFVP"/>
<dbReference type="InterPro" id="IPR001680">
    <property type="entry name" value="WD40_rpt"/>
</dbReference>
<keyword evidence="2" id="KW-0132">Cell division</keyword>
<dbReference type="InterPro" id="IPR015943">
    <property type="entry name" value="WD40/YVTN_repeat-like_dom_sf"/>
</dbReference>
<dbReference type="EMBL" id="KI393807">
    <property type="protein sequence ID" value="ERN07288.1"/>
    <property type="molecule type" value="Genomic_DNA"/>
</dbReference>
<dbReference type="InterPro" id="IPR036322">
    <property type="entry name" value="WD40_repeat_dom_sf"/>
</dbReference>
<dbReference type="InterPro" id="IPR024790">
    <property type="entry name" value="APC4_long_dom"/>
</dbReference>